<dbReference type="InterPro" id="IPR008271">
    <property type="entry name" value="Ser/Thr_kinase_AS"/>
</dbReference>
<dbReference type="Proteomes" id="UP000708148">
    <property type="component" value="Unassembled WGS sequence"/>
</dbReference>
<dbReference type="PROSITE" id="PS50011">
    <property type="entry name" value="PROTEIN_KINASE_DOM"/>
    <property type="match status" value="1"/>
</dbReference>
<dbReference type="AlphaFoldDB" id="A0A8S1J4G5"/>
<dbReference type="InterPro" id="IPR051681">
    <property type="entry name" value="Ser/Thr_Kinases-Pseudokinases"/>
</dbReference>
<dbReference type="PROSITE" id="PS00108">
    <property type="entry name" value="PROTEIN_KINASE_ST"/>
    <property type="match status" value="1"/>
</dbReference>
<evidence type="ECO:0000256" key="3">
    <source>
        <dbReference type="ARBA" id="ARBA00022777"/>
    </source>
</evidence>
<keyword evidence="1" id="KW-0808">Transferase</keyword>
<dbReference type="Gene3D" id="3.30.200.20">
    <property type="entry name" value="Phosphorylase Kinase, domain 1"/>
    <property type="match status" value="1"/>
</dbReference>
<sequence length="461" mass="51673">MDGQPADICTEPQAMGQDVPKQEYNHRMMAFLRVQLDKVQDLEVPPNASSEELETFSLMLGQARRLLTKHTEPFDITNFYKIEDAQRAVEQICQILKGTAQEWGLQIGAGIEDTIPQECVDVDKRHLHGLLAYILKEDSSSPKSQHGQLWEEIKLRNKERLRFLQVINESELCIGQKLGEGGQGTVHEATWKAAKVAVKKPVGYSPLSIEDFAGLTKEAALHAKLRHPNIVSLHAATPSGFLVMELATTDLKTLCQKKGFLSWPVQLRLLLQAASALHYVHSQDPVLVHSDVKSSNFLIFGTDPETFTVKITDFGLAFEVADARSKTVRLGGGTPEWFAPEIYYGKPVTPASDVFSFGVVIYELVTGQHPYGVGLTDRRLVQPVVMNKKLNREEPCHVDPQECPEGLLELMRDCCAYDPKQRPAMDEVCSRLEGLPKDWRPSSEIQKVVRCYYRKLLNPSA</sequence>
<evidence type="ECO:0000313" key="7">
    <source>
        <dbReference type="Proteomes" id="UP000708148"/>
    </source>
</evidence>
<dbReference type="EMBL" id="CAJHUC010001889">
    <property type="protein sequence ID" value="CAD7702604.1"/>
    <property type="molecule type" value="Genomic_DNA"/>
</dbReference>
<accession>A0A8S1J4G5</accession>
<dbReference type="Pfam" id="PF00069">
    <property type="entry name" value="Pkinase"/>
    <property type="match status" value="1"/>
</dbReference>
<dbReference type="PANTHER" id="PTHR44329:SF288">
    <property type="entry name" value="MITOGEN-ACTIVATED PROTEIN KINASE KINASE KINASE 20"/>
    <property type="match status" value="1"/>
</dbReference>
<keyword evidence="2" id="KW-0547">Nucleotide-binding</keyword>
<protein>
    <recommendedName>
        <fullName evidence="5">Protein kinase domain-containing protein</fullName>
    </recommendedName>
</protein>
<evidence type="ECO:0000256" key="1">
    <source>
        <dbReference type="ARBA" id="ARBA00022679"/>
    </source>
</evidence>
<keyword evidence="4" id="KW-0067">ATP-binding</keyword>
<dbReference type="InterPro" id="IPR000719">
    <property type="entry name" value="Prot_kinase_dom"/>
</dbReference>
<organism evidence="6 7">
    <name type="scientific">Ostreobium quekettii</name>
    <dbReference type="NCBI Taxonomy" id="121088"/>
    <lineage>
        <taxon>Eukaryota</taxon>
        <taxon>Viridiplantae</taxon>
        <taxon>Chlorophyta</taxon>
        <taxon>core chlorophytes</taxon>
        <taxon>Ulvophyceae</taxon>
        <taxon>TCBD clade</taxon>
        <taxon>Bryopsidales</taxon>
        <taxon>Ostreobineae</taxon>
        <taxon>Ostreobiaceae</taxon>
        <taxon>Ostreobium</taxon>
    </lineage>
</organism>
<dbReference type="SUPFAM" id="SSF56112">
    <property type="entry name" value="Protein kinase-like (PK-like)"/>
    <property type="match status" value="1"/>
</dbReference>
<dbReference type="PANTHER" id="PTHR44329">
    <property type="entry name" value="SERINE/THREONINE-PROTEIN KINASE TNNI3K-RELATED"/>
    <property type="match status" value="1"/>
</dbReference>
<gene>
    <name evidence="6" type="ORF">OSTQU699_LOCUS7961</name>
</gene>
<evidence type="ECO:0000256" key="4">
    <source>
        <dbReference type="ARBA" id="ARBA00022840"/>
    </source>
</evidence>
<dbReference type="GO" id="GO:0004674">
    <property type="term" value="F:protein serine/threonine kinase activity"/>
    <property type="evidence" value="ECO:0007669"/>
    <property type="project" value="TreeGrafter"/>
</dbReference>
<evidence type="ECO:0000259" key="5">
    <source>
        <dbReference type="PROSITE" id="PS50011"/>
    </source>
</evidence>
<dbReference type="SMART" id="SM00220">
    <property type="entry name" value="S_TKc"/>
    <property type="match status" value="1"/>
</dbReference>
<keyword evidence="7" id="KW-1185">Reference proteome</keyword>
<dbReference type="Gene3D" id="1.10.510.10">
    <property type="entry name" value="Transferase(Phosphotransferase) domain 1"/>
    <property type="match status" value="1"/>
</dbReference>
<dbReference type="OrthoDB" id="538027at2759"/>
<proteinExistence type="predicted"/>
<evidence type="ECO:0000313" key="6">
    <source>
        <dbReference type="EMBL" id="CAD7702604.1"/>
    </source>
</evidence>
<feature type="domain" description="Protein kinase" evidence="5">
    <location>
        <begin position="172"/>
        <end position="435"/>
    </location>
</feature>
<keyword evidence="3" id="KW-0418">Kinase</keyword>
<evidence type="ECO:0000256" key="2">
    <source>
        <dbReference type="ARBA" id="ARBA00022741"/>
    </source>
</evidence>
<comment type="caution">
    <text evidence="6">The sequence shown here is derived from an EMBL/GenBank/DDBJ whole genome shotgun (WGS) entry which is preliminary data.</text>
</comment>
<dbReference type="InterPro" id="IPR011009">
    <property type="entry name" value="Kinase-like_dom_sf"/>
</dbReference>
<dbReference type="GO" id="GO:0005524">
    <property type="term" value="F:ATP binding"/>
    <property type="evidence" value="ECO:0007669"/>
    <property type="project" value="UniProtKB-KW"/>
</dbReference>
<reference evidence="6" key="1">
    <citation type="submission" date="2020-12" db="EMBL/GenBank/DDBJ databases">
        <authorList>
            <person name="Iha C."/>
        </authorList>
    </citation>
    <scope>NUCLEOTIDE SEQUENCE</scope>
</reference>
<name>A0A8S1J4G5_9CHLO</name>